<dbReference type="Proteomes" id="UP000239446">
    <property type="component" value="Unassembled WGS sequence"/>
</dbReference>
<reference evidence="3 4" key="2">
    <citation type="submission" date="2018-02" db="EMBL/GenBank/DDBJ databases">
        <title>Subsurface microbial communities from deep shales in Ohio and West Virginia, USA.</title>
        <authorList>
            <person name="Wrighton K."/>
        </authorList>
    </citation>
    <scope>NUCLEOTIDE SEQUENCE [LARGE SCALE GENOMIC DNA]</scope>
    <source>
        <strain evidence="3 4">UTICA-S1B9</strain>
    </source>
</reference>
<gene>
    <name evidence="3" type="ORF">B0H24_102548</name>
    <name evidence="2" type="ORF">BY455_12548</name>
</gene>
<accession>A0A2S6G3W2</accession>
<sequence>MQDSRKPTATKSARVKMPKEAPTQKPYRMTRSEISELRQKSVKAIEYLMKQ</sequence>
<dbReference type="Proteomes" id="UP000239648">
    <property type="component" value="Unassembled WGS sequence"/>
</dbReference>
<dbReference type="EMBL" id="PTIT01000025">
    <property type="protein sequence ID" value="PPK50488.1"/>
    <property type="molecule type" value="Genomic_DNA"/>
</dbReference>
<evidence type="ECO:0000256" key="1">
    <source>
        <dbReference type="SAM" id="MobiDB-lite"/>
    </source>
</evidence>
<name>A0A2S6G3W2_9GAMM</name>
<evidence type="ECO:0000313" key="4">
    <source>
        <dbReference type="Proteomes" id="UP000239446"/>
    </source>
</evidence>
<keyword evidence="5" id="KW-1185">Reference proteome</keyword>
<dbReference type="AlphaFoldDB" id="A0A2S6G3W2"/>
<evidence type="ECO:0000313" key="3">
    <source>
        <dbReference type="EMBL" id="PPK53770.1"/>
    </source>
</evidence>
<organism evidence="3 4">
    <name type="scientific">Marinobacter persicus</name>
    <dbReference type="NCBI Taxonomy" id="930118"/>
    <lineage>
        <taxon>Bacteria</taxon>
        <taxon>Pseudomonadati</taxon>
        <taxon>Pseudomonadota</taxon>
        <taxon>Gammaproteobacteria</taxon>
        <taxon>Pseudomonadales</taxon>
        <taxon>Marinobacteraceae</taxon>
        <taxon>Marinobacter</taxon>
    </lineage>
</organism>
<proteinExistence type="predicted"/>
<comment type="caution">
    <text evidence="3">The sequence shown here is derived from an EMBL/GenBank/DDBJ whole genome shotgun (WGS) entry which is preliminary data.</text>
</comment>
<feature type="region of interest" description="Disordered" evidence="1">
    <location>
        <begin position="1"/>
        <end position="35"/>
    </location>
</feature>
<evidence type="ECO:0000313" key="5">
    <source>
        <dbReference type="Proteomes" id="UP000239648"/>
    </source>
</evidence>
<dbReference type="EMBL" id="PTIU01000025">
    <property type="protein sequence ID" value="PPK53770.1"/>
    <property type="molecule type" value="Genomic_DNA"/>
</dbReference>
<reference evidence="2 5" key="1">
    <citation type="submission" date="2018-02" db="EMBL/GenBank/DDBJ databases">
        <title>Deep subsurface shale carbon reservoir microbial communities from Ohio and West Virginia, USA.</title>
        <authorList>
            <person name="Wrighton K."/>
        </authorList>
    </citation>
    <scope>NUCLEOTIDE SEQUENCE [LARGE SCALE GENOMIC DNA]</scope>
    <source>
        <strain evidence="2 5">UTICA-S1B6</strain>
    </source>
</reference>
<protein>
    <submittedName>
        <fullName evidence="3">Uncharacterized protein</fullName>
    </submittedName>
</protein>
<evidence type="ECO:0000313" key="2">
    <source>
        <dbReference type="EMBL" id="PPK50488.1"/>
    </source>
</evidence>